<evidence type="ECO:0000313" key="2">
    <source>
        <dbReference type="Proteomes" id="UP000590442"/>
    </source>
</evidence>
<dbReference type="AlphaFoldDB" id="A0A846R0L1"/>
<dbReference type="Proteomes" id="UP000590442">
    <property type="component" value="Unassembled WGS sequence"/>
</dbReference>
<protein>
    <submittedName>
        <fullName evidence="1">DNA sulfur modification protein DndB</fullName>
    </submittedName>
</protein>
<keyword evidence="2" id="KW-1185">Reference proteome</keyword>
<dbReference type="RefSeq" id="WP_167962172.1">
    <property type="nucleotide sequence ID" value="NZ_JAATJJ010000001.1"/>
</dbReference>
<accession>A0A846R0L1</accession>
<dbReference type="EMBL" id="JAATJJ010000001">
    <property type="protein sequence ID" value="NJB70904.1"/>
    <property type="molecule type" value="Genomic_DNA"/>
</dbReference>
<sequence>MDDDTRVKLLGSLVKDNELVKILRVKRRDYVLEDVPKDEEVLKEYISKGWIIQRELKNSFRMKGPKPHDILFEDKVWSVFAQLGFTHLNRDRAFALPYDKKNPELSKQIDVFAKDDESIIYVECKSSLNYGRGDFKKELEAYQGIKGGLETSIKKMFPNNKPRIKFILATENKTLGDKDAERLANLGGTHLDEEAIEYYLKMFGQIGIAARYQLLGSLFAGNMIPDLDNQIPAIKGKMGNHIYYSFSIEPDKLLKIGYVLHRSKANRKMMPTYQRIIKKNRLKQIREFITEESGFFPNSIIISLDAKGSGLRFDPANTQVPTAISKVGVLYLPKKYRSAYIIDGQHRLYGYAGTKYSETNSIPVVAFVNLKREEQVDLFMQINENQKAVPKTLRETLNADLLWTSSNKKEQLKALCSRISIFLGEEKDSPFYNYVSLGEDNRVLTPGSLSAALIKSNFFGNVTRDKIEKLGLFYKGDLEEAFQKTYEFLRLVFEYLKSSLKEDWELQKDSFLFVNKGVYAVVLLLSDVLDHLEHSGIIDTNKHSSQELFSETQMYLDPLIVFVREMDEDTRLKFKDMKGSTAPTRYWRRFQICVRAVHTDFNPVGLKDYIRNQERALNIKTFEMIKDIEEHMREDFKKKLYERLGEEWAWKKGVPIKIQDDAEDRMRKKNRTRIKEEETEEWDNLNLIHYREIAQQNWQYVNEENKRIKFFEVDYTMPSEENLNKEEKTKWWVKLNDLRNVVSHVSSDQISEEDFGYVKRIHDWLIKKEILNKWQQERLSN</sequence>
<proteinExistence type="predicted"/>
<dbReference type="InterPro" id="IPR017601">
    <property type="entry name" value="DGQHR-contain_dom"/>
</dbReference>
<comment type="caution">
    <text evidence="1">The sequence shown here is derived from an EMBL/GenBank/DDBJ whole genome shotgun (WGS) entry which is preliminary data.</text>
</comment>
<gene>
    <name evidence="1" type="ORF">GGR42_001366</name>
</gene>
<organism evidence="1 2">
    <name type="scientific">Saonia flava</name>
    <dbReference type="NCBI Taxonomy" id="523696"/>
    <lineage>
        <taxon>Bacteria</taxon>
        <taxon>Pseudomonadati</taxon>
        <taxon>Bacteroidota</taxon>
        <taxon>Flavobacteriia</taxon>
        <taxon>Flavobacteriales</taxon>
        <taxon>Flavobacteriaceae</taxon>
        <taxon>Saonia</taxon>
    </lineage>
</organism>
<evidence type="ECO:0000313" key="1">
    <source>
        <dbReference type="EMBL" id="NJB70904.1"/>
    </source>
</evidence>
<dbReference type="NCBIfam" id="TIGR03187">
    <property type="entry name" value="DGQHR"/>
    <property type="match status" value="1"/>
</dbReference>
<reference evidence="1 2" key="1">
    <citation type="submission" date="2020-03" db="EMBL/GenBank/DDBJ databases">
        <title>Genomic Encyclopedia of Type Strains, Phase IV (KMG-IV): sequencing the most valuable type-strain genomes for metagenomic binning, comparative biology and taxonomic classification.</title>
        <authorList>
            <person name="Goeker M."/>
        </authorList>
    </citation>
    <scope>NUCLEOTIDE SEQUENCE [LARGE SCALE GENOMIC DNA]</scope>
    <source>
        <strain evidence="1 2">DSM 29762</strain>
    </source>
</reference>
<name>A0A846R0L1_9FLAO</name>
<dbReference type="CDD" id="cd16413">
    <property type="entry name" value="DGQHR_domain"/>
    <property type="match status" value="1"/>
</dbReference>